<dbReference type="GO" id="GO:0003866">
    <property type="term" value="F:3-phosphoshikimate 1-carboxyvinyltransferase activity"/>
    <property type="evidence" value="ECO:0007669"/>
    <property type="project" value="UniProtKB-UniRule"/>
</dbReference>
<evidence type="ECO:0000256" key="3">
    <source>
        <dbReference type="ARBA" id="ARBA00022605"/>
    </source>
</evidence>
<comment type="caution">
    <text evidence="7">Lacks conserved residue(s) required for the propagation of feature annotation.</text>
</comment>
<sequence length="425" mass="44716">MIVDPLRLRRLTEPPDATVVLPGSKSLTNRALLCAGLAEGRSELTGVLFSDDTEAMLAALTGMGAQVEEDRPAHTVSITGIGGRLPAEPLIIDARQSGTTGRFLAPLIALAPGGGMLDGHEQLRTRPMSDQLEAMRSLGATLSAVDDRLPLSSTGGGMRGGAVTVSGATSSQFLSGLLLCAPLFGDGLQLEVADELVSRPYIDMTVDVMERFGAAVERDGYRRFGCAPGIYAAQRYAIEPDASAASYFFALAAMTRGRIRVEGLGRSAVQGDMAFLDVLEQMGAVVRQGDDWTEVVGRDLRGVDVDLADFSDTAPTLAVVAAVADSPTRIRGIGFVRGKESDRIGAVITELERLGIASVEHDDGLTVHPGEVRSGVVSTYEDHRLAMAFGLLGLVADGVAIADPGCVAKTFPTYWDVLEGARTQA</sequence>
<dbReference type="PIRSF" id="PIRSF000505">
    <property type="entry name" value="EPSPS"/>
    <property type="match status" value="1"/>
</dbReference>
<dbReference type="AlphaFoldDB" id="A0A936N9J4"/>
<feature type="binding site" evidence="7">
    <location>
        <position position="172"/>
    </location>
    <ligand>
        <name>3-phosphoshikimate</name>
        <dbReference type="ChEBI" id="CHEBI:145989"/>
    </ligand>
</feature>
<dbReference type="Pfam" id="PF00275">
    <property type="entry name" value="EPSP_synthase"/>
    <property type="match status" value="1"/>
</dbReference>
<dbReference type="InterPro" id="IPR023193">
    <property type="entry name" value="EPSP_synthase_CS"/>
</dbReference>
<reference evidence="9 10" key="1">
    <citation type="submission" date="2020-10" db="EMBL/GenBank/DDBJ databases">
        <title>Connecting structure to function with the recovery of over 1000 high-quality activated sludge metagenome-assembled genomes encoding full-length rRNA genes using long-read sequencing.</title>
        <authorList>
            <person name="Singleton C.M."/>
            <person name="Petriglieri F."/>
            <person name="Kristensen J.M."/>
            <person name="Kirkegaard R.H."/>
            <person name="Michaelsen T.Y."/>
            <person name="Andersen M.H."/>
            <person name="Karst S.M."/>
            <person name="Dueholm M.S."/>
            <person name="Nielsen P.H."/>
            <person name="Albertsen M."/>
        </authorList>
    </citation>
    <scope>NUCLEOTIDE SEQUENCE [LARGE SCALE GENOMIC DNA]</scope>
    <source>
        <strain evidence="9">Lyne_18-Q3-R50-59_MAXAC.006</strain>
    </source>
</reference>
<feature type="binding site" evidence="7">
    <location>
        <position position="198"/>
    </location>
    <ligand>
        <name>3-phosphoshikimate</name>
        <dbReference type="ChEBI" id="CHEBI:145989"/>
    </ligand>
</feature>
<feature type="active site" description="Proton acceptor" evidence="7">
    <location>
        <position position="312"/>
    </location>
</feature>
<comment type="similarity">
    <text evidence="2 7">Belongs to the EPSP synthase family.</text>
</comment>
<comment type="pathway">
    <text evidence="1 7">Metabolic intermediate biosynthesis; chorismate biosynthesis; chorismate from D-erythrose 4-phosphate and phosphoenolpyruvate: step 6/7.</text>
</comment>
<dbReference type="Gene3D" id="3.65.10.10">
    <property type="entry name" value="Enolpyruvate transferase domain"/>
    <property type="match status" value="2"/>
</dbReference>
<comment type="subcellular location">
    <subcellularLocation>
        <location evidence="7">Cytoplasm</location>
    </subcellularLocation>
</comment>
<keyword evidence="5 7" id="KW-0057">Aromatic amino acid biosynthesis</keyword>
<evidence type="ECO:0000256" key="5">
    <source>
        <dbReference type="ARBA" id="ARBA00023141"/>
    </source>
</evidence>
<dbReference type="SUPFAM" id="SSF55205">
    <property type="entry name" value="EPT/RTPC-like"/>
    <property type="match status" value="1"/>
</dbReference>
<feature type="binding site" evidence="7">
    <location>
        <position position="26"/>
    </location>
    <ligand>
        <name>3-phosphoshikimate</name>
        <dbReference type="ChEBI" id="CHEBI:145989"/>
    </ligand>
</feature>
<feature type="binding site" evidence="7">
    <location>
        <position position="30"/>
    </location>
    <ligand>
        <name>3-phosphoshikimate</name>
        <dbReference type="ChEBI" id="CHEBI:145989"/>
    </ligand>
</feature>
<comment type="subunit">
    <text evidence="7">Monomer.</text>
</comment>
<dbReference type="PROSITE" id="PS00885">
    <property type="entry name" value="EPSP_SYNTHASE_2"/>
    <property type="match status" value="1"/>
</dbReference>
<dbReference type="NCBIfam" id="TIGR01356">
    <property type="entry name" value="aroA"/>
    <property type="match status" value="1"/>
</dbReference>
<accession>A0A936N9J4</accession>
<feature type="binding site" evidence="7">
    <location>
        <position position="126"/>
    </location>
    <ligand>
        <name>phosphoenolpyruvate</name>
        <dbReference type="ChEBI" id="CHEBI:58702"/>
    </ligand>
</feature>
<dbReference type="EMBL" id="JADJZA010000001">
    <property type="protein sequence ID" value="MBK9295591.1"/>
    <property type="molecule type" value="Genomic_DNA"/>
</dbReference>
<dbReference type="InterPro" id="IPR013792">
    <property type="entry name" value="RNA3'P_cycl/enolpyr_Trfase_a/b"/>
</dbReference>
<evidence type="ECO:0000256" key="4">
    <source>
        <dbReference type="ARBA" id="ARBA00022679"/>
    </source>
</evidence>
<feature type="domain" description="Enolpyruvate transferase" evidence="8">
    <location>
        <begin position="16"/>
        <end position="418"/>
    </location>
</feature>
<dbReference type="EC" id="2.5.1.19" evidence="7"/>
<feature type="binding site" evidence="7">
    <location>
        <position position="339"/>
    </location>
    <ligand>
        <name>3-phosphoshikimate</name>
        <dbReference type="ChEBI" id="CHEBI:145989"/>
    </ligand>
</feature>
<proteinExistence type="inferred from homology"/>
<comment type="function">
    <text evidence="7">Catalyzes the transfer of the enolpyruvyl moiety of phosphoenolpyruvate (PEP) to the 5-hydroxyl of shikimate-3-phosphate (S3P) to produce enolpyruvyl shikimate-3-phosphate and inorganic phosphate.</text>
</comment>
<keyword evidence="4 7" id="KW-0808">Transferase</keyword>
<comment type="catalytic activity">
    <reaction evidence="6">
        <text>3-phosphoshikimate + phosphoenolpyruvate = 5-O-(1-carboxyvinyl)-3-phosphoshikimate + phosphate</text>
        <dbReference type="Rhea" id="RHEA:21256"/>
        <dbReference type="ChEBI" id="CHEBI:43474"/>
        <dbReference type="ChEBI" id="CHEBI:57701"/>
        <dbReference type="ChEBI" id="CHEBI:58702"/>
        <dbReference type="ChEBI" id="CHEBI:145989"/>
        <dbReference type="EC" id="2.5.1.19"/>
    </reaction>
    <physiologicalReaction direction="left-to-right" evidence="6">
        <dbReference type="Rhea" id="RHEA:21257"/>
    </physiologicalReaction>
</comment>
<dbReference type="PANTHER" id="PTHR21090:SF5">
    <property type="entry name" value="PENTAFUNCTIONAL AROM POLYPEPTIDE"/>
    <property type="match status" value="1"/>
</dbReference>
<evidence type="ECO:0000313" key="10">
    <source>
        <dbReference type="Proteomes" id="UP000727993"/>
    </source>
</evidence>
<feature type="binding site" evidence="7">
    <location>
        <position position="343"/>
    </location>
    <ligand>
        <name>phosphoenolpyruvate</name>
        <dbReference type="ChEBI" id="CHEBI:58702"/>
    </ligand>
</feature>
<keyword evidence="7" id="KW-0963">Cytoplasm</keyword>
<evidence type="ECO:0000313" key="9">
    <source>
        <dbReference type="EMBL" id="MBK9295591.1"/>
    </source>
</evidence>
<feature type="binding site" evidence="7">
    <location>
        <position position="172"/>
    </location>
    <ligand>
        <name>phosphoenolpyruvate</name>
        <dbReference type="ChEBI" id="CHEBI:58702"/>
    </ligand>
</feature>
<feature type="binding site" evidence="7">
    <location>
        <position position="409"/>
    </location>
    <ligand>
        <name>phosphoenolpyruvate</name>
        <dbReference type="ChEBI" id="CHEBI:58702"/>
    </ligand>
</feature>
<name>A0A936N9J4_9ACTN</name>
<organism evidence="9 10">
    <name type="scientific">Candidatus Neomicrothrix subdominans</name>
    <dbReference type="NCBI Taxonomy" id="2954438"/>
    <lineage>
        <taxon>Bacteria</taxon>
        <taxon>Bacillati</taxon>
        <taxon>Actinomycetota</taxon>
        <taxon>Acidimicrobiia</taxon>
        <taxon>Acidimicrobiales</taxon>
        <taxon>Microthrixaceae</taxon>
        <taxon>Candidatus Neomicrothrix</taxon>
    </lineage>
</organism>
<feature type="binding site" evidence="7">
    <location>
        <position position="312"/>
    </location>
    <ligand>
        <name>3-phosphoshikimate</name>
        <dbReference type="ChEBI" id="CHEBI:145989"/>
    </ligand>
</feature>
<feature type="binding site" evidence="7">
    <location>
        <position position="98"/>
    </location>
    <ligand>
        <name>phosphoenolpyruvate</name>
        <dbReference type="ChEBI" id="CHEBI:58702"/>
    </ligand>
</feature>
<keyword evidence="3 7" id="KW-0028">Amino-acid biosynthesis</keyword>
<feature type="binding site" evidence="7">
    <location>
        <position position="384"/>
    </location>
    <ligand>
        <name>phosphoenolpyruvate</name>
        <dbReference type="ChEBI" id="CHEBI:58702"/>
    </ligand>
</feature>
<dbReference type="InterPro" id="IPR001986">
    <property type="entry name" value="Enolpyruvate_Tfrase_dom"/>
</dbReference>
<evidence type="ECO:0000256" key="2">
    <source>
        <dbReference type="ARBA" id="ARBA00009948"/>
    </source>
</evidence>
<dbReference type="GO" id="GO:0009423">
    <property type="term" value="P:chorismate biosynthetic process"/>
    <property type="evidence" value="ECO:0007669"/>
    <property type="project" value="UniProtKB-UniRule"/>
</dbReference>
<comment type="caution">
    <text evidence="9">The sequence shown here is derived from an EMBL/GenBank/DDBJ whole genome shotgun (WGS) entry which is preliminary data.</text>
</comment>
<dbReference type="InterPro" id="IPR006264">
    <property type="entry name" value="EPSP_synthase"/>
</dbReference>
<dbReference type="HAMAP" id="MF_00210">
    <property type="entry name" value="EPSP_synth"/>
    <property type="match status" value="1"/>
</dbReference>
<evidence type="ECO:0000256" key="1">
    <source>
        <dbReference type="ARBA" id="ARBA00004811"/>
    </source>
</evidence>
<gene>
    <name evidence="7 9" type="primary">aroA</name>
    <name evidence="9" type="ORF">IPN02_01690</name>
</gene>
<dbReference type="CDD" id="cd01556">
    <property type="entry name" value="EPSP_synthase"/>
    <property type="match status" value="1"/>
</dbReference>
<dbReference type="GO" id="GO:0008652">
    <property type="term" value="P:amino acid biosynthetic process"/>
    <property type="evidence" value="ECO:0007669"/>
    <property type="project" value="UniProtKB-KW"/>
</dbReference>
<feature type="binding site" evidence="7">
    <location>
        <position position="25"/>
    </location>
    <ligand>
        <name>phosphoenolpyruvate</name>
        <dbReference type="ChEBI" id="CHEBI:58702"/>
    </ligand>
</feature>
<evidence type="ECO:0000256" key="6">
    <source>
        <dbReference type="ARBA" id="ARBA00044633"/>
    </source>
</evidence>
<evidence type="ECO:0000259" key="8">
    <source>
        <dbReference type="Pfam" id="PF00275"/>
    </source>
</evidence>
<feature type="binding site" evidence="7">
    <location>
        <position position="171"/>
    </location>
    <ligand>
        <name>3-phosphoshikimate</name>
        <dbReference type="ChEBI" id="CHEBI:145989"/>
    </ligand>
</feature>
<dbReference type="GO" id="GO:0009073">
    <property type="term" value="P:aromatic amino acid family biosynthetic process"/>
    <property type="evidence" value="ECO:0007669"/>
    <property type="project" value="UniProtKB-KW"/>
</dbReference>
<protein>
    <recommendedName>
        <fullName evidence="7">3-phosphoshikimate 1-carboxyvinyltransferase</fullName>
        <ecNumber evidence="7">2.5.1.19</ecNumber>
    </recommendedName>
    <alternativeName>
        <fullName evidence="7">5-enolpyruvylshikimate-3-phosphate synthase</fullName>
        <shortName evidence="7">EPSP synthase</shortName>
        <shortName evidence="7">EPSPS</shortName>
    </alternativeName>
</protein>
<dbReference type="PANTHER" id="PTHR21090">
    <property type="entry name" value="AROM/DEHYDROQUINATE SYNTHASE"/>
    <property type="match status" value="1"/>
</dbReference>
<dbReference type="GO" id="GO:0005737">
    <property type="term" value="C:cytoplasm"/>
    <property type="evidence" value="ECO:0007669"/>
    <property type="project" value="UniProtKB-SubCell"/>
</dbReference>
<feature type="binding site" evidence="7">
    <location>
        <position position="170"/>
    </location>
    <ligand>
        <name>3-phosphoshikimate</name>
        <dbReference type="ChEBI" id="CHEBI:145989"/>
    </ligand>
</feature>
<dbReference type="InterPro" id="IPR036968">
    <property type="entry name" value="Enolpyruvate_Tfrase_sf"/>
</dbReference>
<evidence type="ECO:0000256" key="7">
    <source>
        <dbReference type="HAMAP-Rule" id="MF_00210"/>
    </source>
</evidence>
<dbReference type="Proteomes" id="UP000727993">
    <property type="component" value="Unassembled WGS sequence"/>
</dbReference>
<feature type="binding site" evidence="7">
    <location>
        <position position="25"/>
    </location>
    <ligand>
        <name>3-phosphoshikimate</name>
        <dbReference type="ChEBI" id="CHEBI:145989"/>
    </ligand>
</feature>